<reference evidence="3" key="1">
    <citation type="journal article" date="2017" name="Front. Plant Sci.">
        <title>Climate Clever Clovers: New Paradigm to Reduce the Environmental Footprint of Ruminants by Breeding Low Methanogenic Forages Utilizing Haplotype Variation.</title>
        <authorList>
            <person name="Kaur P."/>
            <person name="Appels R."/>
            <person name="Bayer P.E."/>
            <person name="Keeble-Gagnere G."/>
            <person name="Wang J."/>
            <person name="Hirakawa H."/>
            <person name="Shirasawa K."/>
            <person name="Vercoe P."/>
            <person name="Stefanova K."/>
            <person name="Durmic Z."/>
            <person name="Nichols P."/>
            <person name="Revell C."/>
            <person name="Isobe S.N."/>
            <person name="Edwards D."/>
            <person name="Erskine W."/>
        </authorList>
    </citation>
    <scope>NUCLEOTIDE SEQUENCE [LARGE SCALE GENOMIC DNA]</scope>
    <source>
        <strain evidence="3">cv. Daliak</strain>
    </source>
</reference>
<dbReference type="EMBL" id="DF973293">
    <property type="protein sequence ID" value="GAU24582.1"/>
    <property type="molecule type" value="Genomic_DNA"/>
</dbReference>
<evidence type="ECO:0000313" key="2">
    <source>
        <dbReference type="EMBL" id="GAU24582.1"/>
    </source>
</evidence>
<name>A0A2Z6MGM8_TRISU</name>
<proteinExistence type="predicted"/>
<organism evidence="2 3">
    <name type="scientific">Trifolium subterraneum</name>
    <name type="common">Subterranean clover</name>
    <dbReference type="NCBI Taxonomy" id="3900"/>
    <lineage>
        <taxon>Eukaryota</taxon>
        <taxon>Viridiplantae</taxon>
        <taxon>Streptophyta</taxon>
        <taxon>Embryophyta</taxon>
        <taxon>Tracheophyta</taxon>
        <taxon>Spermatophyta</taxon>
        <taxon>Magnoliopsida</taxon>
        <taxon>eudicotyledons</taxon>
        <taxon>Gunneridae</taxon>
        <taxon>Pentapetalae</taxon>
        <taxon>rosids</taxon>
        <taxon>fabids</taxon>
        <taxon>Fabales</taxon>
        <taxon>Fabaceae</taxon>
        <taxon>Papilionoideae</taxon>
        <taxon>50 kb inversion clade</taxon>
        <taxon>NPAAA clade</taxon>
        <taxon>Hologalegina</taxon>
        <taxon>IRL clade</taxon>
        <taxon>Trifolieae</taxon>
        <taxon>Trifolium</taxon>
    </lineage>
</organism>
<accession>A0A2Z6MGM8</accession>
<protein>
    <submittedName>
        <fullName evidence="2">Uncharacterized protein</fullName>
    </submittedName>
</protein>
<dbReference type="Proteomes" id="UP000242715">
    <property type="component" value="Unassembled WGS sequence"/>
</dbReference>
<evidence type="ECO:0000256" key="1">
    <source>
        <dbReference type="SAM" id="MobiDB-lite"/>
    </source>
</evidence>
<evidence type="ECO:0000313" key="3">
    <source>
        <dbReference type="Proteomes" id="UP000242715"/>
    </source>
</evidence>
<dbReference type="AlphaFoldDB" id="A0A2Z6MGM8"/>
<feature type="region of interest" description="Disordered" evidence="1">
    <location>
        <begin position="60"/>
        <end position="80"/>
    </location>
</feature>
<sequence>MESQYVSFSLSQESIGKEHYEFHNTTVENNDQPQSMSCDFTPIAPPQVPVTSHEVHREVTEAKEHHEAHNHGVDSNDQQPSISMELHGHVAVAYIESQHRTDKTDIELRPFVLMEIDSLSECSVETETSDESSKTEVEMNVLTNDSGKTMLPQENFAHFLQVSVYLTCECDDKGFKRSCIATNVKIVHSIGTC</sequence>
<keyword evidence="3" id="KW-1185">Reference proteome</keyword>
<feature type="compositionally biased region" description="Basic and acidic residues" evidence="1">
    <location>
        <begin position="60"/>
        <end position="74"/>
    </location>
</feature>
<gene>
    <name evidence="2" type="ORF">TSUD_289420</name>
</gene>